<name>A0A381WQD6_9ZZZZ</name>
<dbReference type="Pfam" id="PF08818">
    <property type="entry name" value="DUF1801"/>
    <property type="match status" value="1"/>
</dbReference>
<dbReference type="AlphaFoldDB" id="A0A381WQD6"/>
<protein>
    <recommendedName>
        <fullName evidence="1">YdhG-like domain-containing protein</fullName>
    </recommendedName>
</protein>
<dbReference type="Gene3D" id="3.90.1150.200">
    <property type="match status" value="1"/>
</dbReference>
<feature type="domain" description="YdhG-like" evidence="1">
    <location>
        <begin position="22"/>
        <end position="130"/>
    </location>
</feature>
<dbReference type="SUPFAM" id="SSF159888">
    <property type="entry name" value="YdhG-like"/>
    <property type="match status" value="1"/>
</dbReference>
<evidence type="ECO:0000313" key="2">
    <source>
        <dbReference type="EMBL" id="SVA54491.1"/>
    </source>
</evidence>
<sequence length="148" mass="17093">MVQSKAQTVREYLNELPDDRSRIISTIRDVILNNLPAGYQETMTLGMISYEIPLETYPDTYNGQPLFYVALASQKRHMAIYMHGVYTSEKQQKILKDAFEDVGIKPNMGKSCIRFTKLEKIPLETIGELISMISVDDYIARYESMRKK</sequence>
<proteinExistence type="predicted"/>
<evidence type="ECO:0000259" key="1">
    <source>
        <dbReference type="Pfam" id="PF08818"/>
    </source>
</evidence>
<dbReference type="EMBL" id="UINC01012481">
    <property type="protein sequence ID" value="SVA54491.1"/>
    <property type="molecule type" value="Genomic_DNA"/>
</dbReference>
<accession>A0A381WQD6</accession>
<reference evidence="2" key="1">
    <citation type="submission" date="2018-05" db="EMBL/GenBank/DDBJ databases">
        <authorList>
            <person name="Lanie J.A."/>
            <person name="Ng W.-L."/>
            <person name="Kazmierczak K.M."/>
            <person name="Andrzejewski T.M."/>
            <person name="Davidsen T.M."/>
            <person name="Wayne K.J."/>
            <person name="Tettelin H."/>
            <person name="Glass J.I."/>
            <person name="Rusch D."/>
            <person name="Podicherti R."/>
            <person name="Tsui H.-C.T."/>
            <person name="Winkler M.E."/>
        </authorList>
    </citation>
    <scope>NUCLEOTIDE SEQUENCE</scope>
</reference>
<gene>
    <name evidence="2" type="ORF">METZ01_LOCUS107345</name>
</gene>
<organism evidence="2">
    <name type="scientific">marine metagenome</name>
    <dbReference type="NCBI Taxonomy" id="408172"/>
    <lineage>
        <taxon>unclassified sequences</taxon>
        <taxon>metagenomes</taxon>
        <taxon>ecological metagenomes</taxon>
    </lineage>
</organism>
<dbReference type="InterPro" id="IPR014922">
    <property type="entry name" value="YdhG-like"/>
</dbReference>